<dbReference type="Pfam" id="PF05685">
    <property type="entry name" value="Uma2"/>
    <property type="match status" value="1"/>
</dbReference>
<dbReference type="InterPro" id="IPR011335">
    <property type="entry name" value="Restrct_endonuc-II-like"/>
</dbReference>
<dbReference type="AlphaFoldDB" id="L8PCQ7"/>
<evidence type="ECO:0000313" key="3">
    <source>
        <dbReference type="EMBL" id="ELS55341.1"/>
    </source>
</evidence>
<sequence length="204" mass="23089">MGALMSVAPKASTPAWPTPPEGGWTADDLDRLPNLPPHTELIDGSLVFVSPQTLFHSRAVSFFEWQLQSLAPAEFEVIREFTIDIDRQNRPEPDVIVVRGDVVEDSEQTRFPAEAVLLAIEVVSADSVSRDRETKPLKYARAKIPHYWRVENEKGRAAVHAFELEPTTRAYTSVGIFRERLKLEAPFPVDLDLTQIKTRRDKDQ</sequence>
<comment type="caution">
    <text evidence="3">The sequence shown here is derived from an EMBL/GenBank/DDBJ whole genome shotgun (WGS) entry which is preliminary data.</text>
</comment>
<dbReference type="PANTHER" id="PTHR35400:SF3">
    <property type="entry name" value="SLL1072 PROTEIN"/>
    <property type="match status" value="1"/>
</dbReference>
<dbReference type="InterPro" id="IPR008538">
    <property type="entry name" value="Uma2"/>
</dbReference>
<name>L8PCQ7_STRVR</name>
<organism evidence="3 4">
    <name type="scientific">Streptomyces viridochromogenes Tue57</name>
    <dbReference type="NCBI Taxonomy" id="1160705"/>
    <lineage>
        <taxon>Bacteria</taxon>
        <taxon>Bacillati</taxon>
        <taxon>Actinomycetota</taxon>
        <taxon>Actinomycetes</taxon>
        <taxon>Kitasatosporales</taxon>
        <taxon>Streptomycetaceae</taxon>
        <taxon>Streptomyces</taxon>
    </lineage>
</organism>
<protein>
    <recommendedName>
        <fullName evidence="2">Putative restriction endonuclease domain-containing protein</fullName>
    </recommendedName>
</protein>
<dbReference type="EMBL" id="AMLP01000114">
    <property type="protein sequence ID" value="ELS55341.1"/>
    <property type="molecule type" value="Genomic_DNA"/>
</dbReference>
<gene>
    <name evidence="3" type="ORF">STVIR_3583</name>
</gene>
<feature type="region of interest" description="Disordered" evidence="1">
    <location>
        <begin position="1"/>
        <end position="24"/>
    </location>
</feature>
<accession>L8PCQ7</accession>
<evidence type="ECO:0000313" key="4">
    <source>
        <dbReference type="Proteomes" id="UP000011205"/>
    </source>
</evidence>
<dbReference type="Proteomes" id="UP000011205">
    <property type="component" value="Unassembled WGS sequence"/>
</dbReference>
<evidence type="ECO:0000259" key="2">
    <source>
        <dbReference type="Pfam" id="PF05685"/>
    </source>
</evidence>
<feature type="domain" description="Putative restriction endonuclease" evidence="2">
    <location>
        <begin position="27"/>
        <end position="194"/>
    </location>
</feature>
<dbReference type="PANTHER" id="PTHR35400">
    <property type="entry name" value="SLR1083 PROTEIN"/>
    <property type="match status" value="1"/>
</dbReference>
<dbReference type="SUPFAM" id="SSF52980">
    <property type="entry name" value="Restriction endonuclease-like"/>
    <property type="match status" value="1"/>
</dbReference>
<reference evidence="3 4" key="1">
    <citation type="journal article" date="2013" name="Genome Announc.">
        <title>Draft Genome Sequence of Streptomyces viridochromogenes Strain Tu57, Producer of Avilamycin.</title>
        <authorList>
            <person name="Gruning B.A."/>
            <person name="Erxleben A."/>
            <person name="Hahnlein A."/>
            <person name="Gunther S."/>
        </authorList>
    </citation>
    <scope>NUCLEOTIDE SEQUENCE [LARGE SCALE GENOMIC DNA]</scope>
    <source>
        <strain evidence="3 4">Tue57</strain>
    </source>
</reference>
<dbReference type="Gene3D" id="3.90.1570.10">
    <property type="entry name" value="tt1808, chain A"/>
    <property type="match status" value="1"/>
</dbReference>
<evidence type="ECO:0000256" key="1">
    <source>
        <dbReference type="SAM" id="MobiDB-lite"/>
    </source>
</evidence>
<dbReference type="PATRIC" id="fig|1160705.3.peg.3551"/>
<proteinExistence type="predicted"/>
<dbReference type="InterPro" id="IPR012296">
    <property type="entry name" value="Nuclease_put_TT1808"/>
</dbReference>
<dbReference type="CDD" id="cd06260">
    <property type="entry name" value="DUF820-like"/>
    <property type="match status" value="1"/>
</dbReference>